<dbReference type="EMBL" id="SHPM01000016">
    <property type="protein sequence ID" value="TCD74731.1"/>
    <property type="molecule type" value="Genomic_DNA"/>
</dbReference>
<dbReference type="AlphaFoldDB" id="A0A4R0S2J2"/>
<proteinExistence type="predicted"/>
<reference evidence="2 3" key="1">
    <citation type="journal article" date="2018" name="Sci. Rep.">
        <title>Genomic diversity and distribution of Bifidobacterium longum subsp. longum across the human lifespan.</title>
        <authorList>
            <person name="Odamaki T."/>
            <person name="Bottacini F."/>
            <person name="Kato K."/>
            <person name="Mitsuyama E."/>
            <person name="Yoshida K."/>
            <person name="Horigome A."/>
            <person name="Xiao J.Z."/>
            <person name="van Sinderen D."/>
        </authorList>
    </citation>
    <scope>NUCLEOTIDE SEQUENCE [LARGE SCALE GENOMIC DNA]</scope>
    <source>
        <strain evidence="2 3">MCC10002</strain>
    </source>
</reference>
<name>A0A4R0S2J2_BIFLL</name>
<sequence length="188" mass="21323">MSRTRHRTPPPDHCHGCHSSHATHAIDMRTKQGGSSNRDVIPEGRQRPGEGQGGIGVHTRQPPTPPAGGLQRQRDLTQDQAQQDEIATYQNLDRRLDHNGRDGPCPHTSLTRRLFVCHNIVVNIFPSALKHGIEPDDAMYVGSIRFATSCCVRTPSRSCIWVYHRTAFHWRWRWPTHRGGRRSSMRCA</sequence>
<organism evidence="2 3">
    <name type="scientific">Bifidobacterium longum subsp. longum</name>
    <dbReference type="NCBI Taxonomy" id="1679"/>
    <lineage>
        <taxon>Bacteria</taxon>
        <taxon>Bacillati</taxon>
        <taxon>Actinomycetota</taxon>
        <taxon>Actinomycetes</taxon>
        <taxon>Bifidobacteriales</taxon>
        <taxon>Bifidobacteriaceae</taxon>
        <taxon>Bifidobacterium</taxon>
    </lineage>
</organism>
<gene>
    <name evidence="2" type="ORF">MCC10002_0822</name>
</gene>
<comment type="caution">
    <text evidence="2">The sequence shown here is derived from an EMBL/GenBank/DDBJ whole genome shotgun (WGS) entry which is preliminary data.</text>
</comment>
<dbReference type="Proteomes" id="UP000293701">
    <property type="component" value="Unassembled WGS sequence"/>
</dbReference>
<feature type="region of interest" description="Disordered" evidence="1">
    <location>
        <begin position="1"/>
        <end position="20"/>
    </location>
</feature>
<accession>A0A4R0S2J2</accession>
<protein>
    <submittedName>
        <fullName evidence="2">Uncharacterized protein</fullName>
    </submittedName>
</protein>
<evidence type="ECO:0000313" key="3">
    <source>
        <dbReference type="Proteomes" id="UP000293701"/>
    </source>
</evidence>
<evidence type="ECO:0000256" key="1">
    <source>
        <dbReference type="SAM" id="MobiDB-lite"/>
    </source>
</evidence>
<evidence type="ECO:0000313" key="2">
    <source>
        <dbReference type="EMBL" id="TCD74731.1"/>
    </source>
</evidence>
<feature type="region of interest" description="Disordered" evidence="1">
    <location>
        <begin position="29"/>
        <end position="80"/>
    </location>
</feature>